<keyword evidence="2" id="KW-0489">Methyltransferase</keyword>
<keyword evidence="2" id="KW-0808">Transferase</keyword>
<dbReference type="SUPFAM" id="SSF53335">
    <property type="entry name" value="S-adenosyl-L-methionine-dependent methyltransferases"/>
    <property type="match status" value="1"/>
</dbReference>
<reference evidence="2 3" key="1">
    <citation type="submission" date="2019-02" db="EMBL/GenBank/DDBJ databases">
        <title>Deep-cultivation of Planctomycetes and their phenomic and genomic characterization uncovers novel biology.</title>
        <authorList>
            <person name="Wiegand S."/>
            <person name="Jogler M."/>
            <person name="Boedeker C."/>
            <person name="Pinto D."/>
            <person name="Vollmers J."/>
            <person name="Rivas-Marin E."/>
            <person name="Kohn T."/>
            <person name="Peeters S.H."/>
            <person name="Heuer A."/>
            <person name="Rast P."/>
            <person name="Oberbeckmann S."/>
            <person name="Bunk B."/>
            <person name="Jeske O."/>
            <person name="Meyerdierks A."/>
            <person name="Storesund J.E."/>
            <person name="Kallscheuer N."/>
            <person name="Luecker S."/>
            <person name="Lage O.M."/>
            <person name="Pohl T."/>
            <person name="Merkel B.J."/>
            <person name="Hornburger P."/>
            <person name="Mueller R.-W."/>
            <person name="Bruemmer F."/>
            <person name="Labrenz M."/>
            <person name="Spormann A.M."/>
            <person name="Op den Camp H."/>
            <person name="Overmann J."/>
            <person name="Amann R."/>
            <person name="Jetten M.S.M."/>
            <person name="Mascher T."/>
            <person name="Medema M.H."/>
            <person name="Devos D.P."/>
            <person name="Kaster A.-K."/>
            <person name="Ovreas L."/>
            <person name="Rohde M."/>
            <person name="Galperin M.Y."/>
            <person name="Jogler C."/>
        </authorList>
    </citation>
    <scope>NUCLEOTIDE SEQUENCE [LARGE SCALE GENOMIC DNA]</scope>
    <source>
        <strain evidence="2 3">Pla175</strain>
    </source>
</reference>
<evidence type="ECO:0000313" key="2">
    <source>
        <dbReference type="EMBL" id="QDU87234.1"/>
    </source>
</evidence>
<organism evidence="2 3">
    <name type="scientific">Pirellulimonas nuda</name>
    <dbReference type="NCBI Taxonomy" id="2528009"/>
    <lineage>
        <taxon>Bacteria</taxon>
        <taxon>Pseudomonadati</taxon>
        <taxon>Planctomycetota</taxon>
        <taxon>Planctomycetia</taxon>
        <taxon>Pirellulales</taxon>
        <taxon>Lacipirellulaceae</taxon>
        <taxon>Pirellulimonas</taxon>
    </lineage>
</organism>
<name>A0A518D6X2_9BACT</name>
<dbReference type="KEGG" id="pnd:Pla175_05910"/>
<dbReference type="GO" id="GO:0032259">
    <property type="term" value="P:methylation"/>
    <property type="evidence" value="ECO:0007669"/>
    <property type="project" value="UniProtKB-KW"/>
</dbReference>
<feature type="compositionally biased region" description="Polar residues" evidence="1">
    <location>
        <begin position="1"/>
        <end position="11"/>
    </location>
</feature>
<feature type="compositionally biased region" description="Basic and acidic residues" evidence="1">
    <location>
        <begin position="12"/>
        <end position="21"/>
    </location>
</feature>
<dbReference type="AlphaFoldDB" id="A0A518D6X2"/>
<dbReference type="PANTHER" id="PTHR43861:SF1">
    <property type="entry name" value="TRANS-ACONITATE 2-METHYLTRANSFERASE"/>
    <property type="match status" value="1"/>
</dbReference>
<evidence type="ECO:0000313" key="3">
    <source>
        <dbReference type="Proteomes" id="UP000317429"/>
    </source>
</evidence>
<dbReference type="CDD" id="cd02440">
    <property type="entry name" value="AdoMet_MTases"/>
    <property type="match status" value="1"/>
</dbReference>
<dbReference type="RefSeq" id="WP_145281185.1">
    <property type="nucleotide sequence ID" value="NZ_CP036291.1"/>
</dbReference>
<dbReference type="EMBL" id="CP036291">
    <property type="protein sequence ID" value="QDU87234.1"/>
    <property type="molecule type" value="Genomic_DNA"/>
</dbReference>
<feature type="region of interest" description="Disordered" evidence="1">
    <location>
        <begin position="1"/>
        <end position="21"/>
    </location>
</feature>
<dbReference type="OrthoDB" id="8936324at2"/>
<evidence type="ECO:0000256" key="1">
    <source>
        <dbReference type="SAM" id="MobiDB-lite"/>
    </source>
</evidence>
<dbReference type="Pfam" id="PF13489">
    <property type="entry name" value="Methyltransf_23"/>
    <property type="match status" value="1"/>
</dbReference>
<dbReference type="InterPro" id="IPR029063">
    <property type="entry name" value="SAM-dependent_MTases_sf"/>
</dbReference>
<dbReference type="PANTHER" id="PTHR43861">
    <property type="entry name" value="TRANS-ACONITATE 2-METHYLTRANSFERASE-RELATED"/>
    <property type="match status" value="1"/>
</dbReference>
<dbReference type="Proteomes" id="UP000317429">
    <property type="component" value="Chromosome"/>
</dbReference>
<gene>
    <name evidence="2" type="ORF">Pla175_05910</name>
</gene>
<keyword evidence="3" id="KW-1185">Reference proteome</keyword>
<dbReference type="GO" id="GO:0008168">
    <property type="term" value="F:methyltransferase activity"/>
    <property type="evidence" value="ECO:0007669"/>
    <property type="project" value="UniProtKB-KW"/>
</dbReference>
<accession>A0A518D6X2</accession>
<proteinExistence type="predicted"/>
<protein>
    <submittedName>
        <fullName evidence="2">Methyltransferase domain protein</fullName>
    </submittedName>
</protein>
<sequence>MAAETQTSDSNQDPRDVYRRSDYSAGVRRPDCFIVPLLRREIEQTLESLSTAGPKQRLLDVGCGEQPFRPLAQRLGFHYASFDVLQNIRGDVDELGTIDGDLPASLSARGPFDLLLCTEVFEHVADWKAAFANLYSLLAVGGRVLMTCPFVYRLHEQPYDFWRATPHAIAWHAQHAGLTVERIEQLGGGREALGTMLASVTFKPATRGPLSWMVTGAARLLKHASHEALRSGWMTRFTEPSGGGLIYQSNLAVLRREA</sequence>
<dbReference type="Gene3D" id="3.40.50.150">
    <property type="entry name" value="Vaccinia Virus protein VP39"/>
    <property type="match status" value="1"/>
</dbReference>